<dbReference type="PANTHER" id="PTHR11138:SF5">
    <property type="entry name" value="METHIONYL-TRNA FORMYLTRANSFERASE, MITOCHONDRIAL"/>
    <property type="match status" value="1"/>
</dbReference>
<evidence type="ECO:0000256" key="4">
    <source>
        <dbReference type="ARBA" id="ARBA00016014"/>
    </source>
</evidence>
<dbReference type="CDD" id="cd08646">
    <property type="entry name" value="FMT_core_Met-tRNA-FMT_N"/>
    <property type="match status" value="1"/>
</dbReference>
<evidence type="ECO:0000256" key="8">
    <source>
        <dbReference type="HAMAP-Rule" id="MF_00182"/>
    </source>
</evidence>
<dbReference type="SUPFAM" id="SSF50486">
    <property type="entry name" value="FMT C-terminal domain-like"/>
    <property type="match status" value="1"/>
</dbReference>
<evidence type="ECO:0000256" key="6">
    <source>
        <dbReference type="ARBA" id="ARBA00022917"/>
    </source>
</evidence>
<evidence type="ECO:0000313" key="11">
    <source>
        <dbReference type="EMBL" id="MBV4396285.1"/>
    </source>
</evidence>
<comment type="function">
    <text evidence="1 8">Attaches a formyl group to the free amino group of methionyl-tRNA(fMet). The formyl group appears to play a dual role in the initiator identity of N-formylmethionyl-tRNA by promoting its recognition by IF2 and preventing the misappropriation of this tRNA by the elongation apparatus.</text>
</comment>
<reference evidence="11 12" key="1">
    <citation type="submission" date="2021-06" db="EMBL/GenBank/DDBJ databases">
        <authorList>
            <person name="Lu T."/>
            <person name="Wang Q."/>
            <person name="Han X."/>
        </authorList>
    </citation>
    <scope>NUCLEOTIDE SEQUENCE [LARGE SCALE GENOMIC DNA]</scope>
    <source>
        <strain evidence="11 12">LAM0050</strain>
    </source>
</reference>
<dbReference type="RefSeq" id="WP_169293469.1">
    <property type="nucleotide sequence ID" value="NZ_JAHSPR010000002.1"/>
</dbReference>
<comment type="catalytic activity">
    <reaction evidence="7 8">
        <text>L-methionyl-tRNA(fMet) + (6R)-10-formyltetrahydrofolate = N-formyl-L-methionyl-tRNA(fMet) + (6S)-5,6,7,8-tetrahydrofolate + H(+)</text>
        <dbReference type="Rhea" id="RHEA:24380"/>
        <dbReference type="Rhea" id="RHEA-COMP:9952"/>
        <dbReference type="Rhea" id="RHEA-COMP:9953"/>
        <dbReference type="ChEBI" id="CHEBI:15378"/>
        <dbReference type="ChEBI" id="CHEBI:57453"/>
        <dbReference type="ChEBI" id="CHEBI:78530"/>
        <dbReference type="ChEBI" id="CHEBI:78844"/>
        <dbReference type="ChEBI" id="CHEBI:195366"/>
        <dbReference type="EC" id="2.1.2.9"/>
    </reaction>
</comment>
<dbReference type="Gene3D" id="3.40.50.170">
    <property type="entry name" value="Formyl transferase, N-terminal domain"/>
    <property type="match status" value="1"/>
</dbReference>
<dbReference type="InterPro" id="IPR011034">
    <property type="entry name" value="Formyl_transferase-like_C_sf"/>
</dbReference>
<evidence type="ECO:0000259" key="9">
    <source>
        <dbReference type="Pfam" id="PF00551"/>
    </source>
</evidence>
<comment type="similarity">
    <text evidence="2 8">Belongs to the Fmt family.</text>
</comment>
<dbReference type="Gene3D" id="3.10.25.10">
    <property type="entry name" value="Formyl transferase, C-terminal domain"/>
    <property type="match status" value="1"/>
</dbReference>
<dbReference type="EMBL" id="JAHSPR010000002">
    <property type="protein sequence ID" value="MBV4396285.1"/>
    <property type="molecule type" value="Genomic_DNA"/>
</dbReference>
<dbReference type="NCBIfam" id="TIGR00460">
    <property type="entry name" value="fmt"/>
    <property type="match status" value="1"/>
</dbReference>
<dbReference type="Pfam" id="PF00551">
    <property type="entry name" value="Formyl_trans_N"/>
    <property type="match status" value="1"/>
</dbReference>
<feature type="binding site" evidence="8">
    <location>
        <begin position="117"/>
        <end position="120"/>
    </location>
    <ligand>
        <name>(6S)-5,6,7,8-tetrahydrofolate</name>
        <dbReference type="ChEBI" id="CHEBI:57453"/>
    </ligand>
</feature>
<sequence length="311" mass="33089">MRVIFAGTPEFARLAYEAIVNAGHEVPLVLTQPDRPSGRGLKLTPSPVKQEALAQGAQVLQPQSLRLDGKYPDEARQAQQVLQALAPDVMVVAAYGLILPQWVLDLPKYGCLNIHASLLPRWRGAAPIQRAIEAGDAQTGVAIMQMDAGLDTGDVLLEKRIDITDQTAAVLHDQLAAMGAECITAVLGKLGTGELKAVPQPKEGVTYAAKLEKSEAPIDIKQDAPTIARRIRAFNPVPGATLQLPGLKDPVKVWQAVALNENTSAEPGTVLRATADGVDIATGQGVLRLLELQKAGGKRQPVAVFVTGWKP</sequence>
<evidence type="ECO:0000256" key="7">
    <source>
        <dbReference type="ARBA" id="ARBA00048558"/>
    </source>
</evidence>
<dbReference type="Pfam" id="PF02911">
    <property type="entry name" value="Formyl_trans_C"/>
    <property type="match status" value="1"/>
</dbReference>
<dbReference type="HAMAP" id="MF_00182">
    <property type="entry name" value="Formyl_trans"/>
    <property type="match status" value="1"/>
</dbReference>
<protein>
    <recommendedName>
        <fullName evidence="4 8">Methionyl-tRNA formyltransferase</fullName>
        <ecNumber evidence="3 8">2.1.2.9</ecNumber>
    </recommendedName>
</protein>
<keyword evidence="12" id="KW-1185">Reference proteome</keyword>
<evidence type="ECO:0000256" key="5">
    <source>
        <dbReference type="ARBA" id="ARBA00022679"/>
    </source>
</evidence>
<keyword evidence="5 8" id="KW-0808">Transferase</keyword>
<dbReference type="InterPro" id="IPR005794">
    <property type="entry name" value="Fmt"/>
</dbReference>
<keyword evidence="6 8" id="KW-0648">Protein biosynthesis</keyword>
<evidence type="ECO:0000259" key="10">
    <source>
        <dbReference type="Pfam" id="PF02911"/>
    </source>
</evidence>
<feature type="domain" description="Formyl transferase N-terminal" evidence="9">
    <location>
        <begin position="1"/>
        <end position="185"/>
    </location>
</feature>
<gene>
    <name evidence="8 11" type="primary">fmt</name>
    <name evidence="11" type="ORF">KU392_03295</name>
</gene>
<comment type="caution">
    <text evidence="11">The sequence shown here is derived from an EMBL/GenBank/DDBJ whole genome shotgun (WGS) entry which is preliminary data.</text>
</comment>
<dbReference type="EC" id="2.1.2.9" evidence="3 8"/>
<dbReference type="InterPro" id="IPR036477">
    <property type="entry name" value="Formyl_transf_N_sf"/>
</dbReference>
<dbReference type="CDD" id="cd08704">
    <property type="entry name" value="Met_tRNA_FMT_C"/>
    <property type="match status" value="1"/>
</dbReference>
<dbReference type="InterPro" id="IPR044135">
    <property type="entry name" value="Met-tRNA-FMT_C"/>
</dbReference>
<dbReference type="SUPFAM" id="SSF53328">
    <property type="entry name" value="Formyltransferase"/>
    <property type="match status" value="1"/>
</dbReference>
<dbReference type="InterPro" id="IPR005793">
    <property type="entry name" value="Formyl_trans_C"/>
</dbReference>
<evidence type="ECO:0000256" key="2">
    <source>
        <dbReference type="ARBA" id="ARBA00010699"/>
    </source>
</evidence>
<dbReference type="InterPro" id="IPR002376">
    <property type="entry name" value="Formyl_transf_N"/>
</dbReference>
<dbReference type="InterPro" id="IPR037022">
    <property type="entry name" value="Formyl_trans_C_sf"/>
</dbReference>
<evidence type="ECO:0000313" key="12">
    <source>
        <dbReference type="Proteomes" id="UP000722165"/>
    </source>
</evidence>
<proteinExistence type="inferred from homology"/>
<accession>A0ABS6NL68</accession>
<evidence type="ECO:0000256" key="1">
    <source>
        <dbReference type="ARBA" id="ARBA00002606"/>
    </source>
</evidence>
<feature type="domain" description="Formyl transferase C-terminal" evidence="10">
    <location>
        <begin position="210"/>
        <end position="308"/>
    </location>
</feature>
<dbReference type="Proteomes" id="UP000722165">
    <property type="component" value="Unassembled WGS sequence"/>
</dbReference>
<dbReference type="GO" id="GO:0004479">
    <property type="term" value="F:methionyl-tRNA formyltransferase activity"/>
    <property type="evidence" value="ECO:0007669"/>
    <property type="project" value="UniProtKB-EC"/>
</dbReference>
<dbReference type="PANTHER" id="PTHR11138">
    <property type="entry name" value="METHIONYL-TRNA FORMYLTRANSFERASE"/>
    <property type="match status" value="1"/>
</dbReference>
<organism evidence="11 12">
    <name type="scientific">Advenella alkanexedens</name>
    <dbReference type="NCBI Taxonomy" id="1481665"/>
    <lineage>
        <taxon>Bacteria</taxon>
        <taxon>Pseudomonadati</taxon>
        <taxon>Pseudomonadota</taxon>
        <taxon>Betaproteobacteria</taxon>
        <taxon>Burkholderiales</taxon>
        <taxon>Alcaligenaceae</taxon>
    </lineage>
</organism>
<dbReference type="InterPro" id="IPR041711">
    <property type="entry name" value="Met-tRNA-FMT_N"/>
</dbReference>
<evidence type="ECO:0000256" key="3">
    <source>
        <dbReference type="ARBA" id="ARBA00012261"/>
    </source>
</evidence>
<name>A0ABS6NL68_9BURK</name>